<keyword evidence="2" id="KW-1185">Reference proteome</keyword>
<sequence>MLDVISGPVEHLNIRLDKLIDHYIPSTYLDFLMNPK</sequence>
<proteinExistence type="predicted"/>
<organism evidence="1 2">
    <name type="scientific">Hahella chejuensis (strain KCTC 2396)</name>
    <dbReference type="NCBI Taxonomy" id="349521"/>
    <lineage>
        <taxon>Bacteria</taxon>
        <taxon>Pseudomonadati</taxon>
        <taxon>Pseudomonadota</taxon>
        <taxon>Gammaproteobacteria</taxon>
        <taxon>Oceanospirillales</taxon>
        <taxon>Hahellaceae</taxon>
        <taxon>Hahella</taxon>
    </lineage>
</organism>
<reference evidence="1 2" key="1">
    <citation type="journal article" date="2005" name="Nucleic Acids Res.">
        <title>Genomic blueprint of Hahella chejuensis, a marine microbe producing an algicidal agent.</title>
        <authorList>
            <person name="Jeong H."/>
            <person name="Yim J.H."/>
            <person name="Lee C."/>
            <person name="Choi S.-H."/>
            <person name="Park Y.K."/>
            <person name="Yoon S.H."/>
            <person name="Hur C.-G."/>
            <person name="Kang H.-Y."/>
            <person name="Kim D."/>
            <person name="Lee H.H."/>
            <person name="Park K.H."/>
            <person name="Park S.-H."/>
            <person name="Park H.-S."/>
            <person name="Lee H.K."/>
            <person name="Oh T.K."/>
            <person name="Kim J.F."/>
        </authorList>
    </citation>
    <scope>NUCLEOTIDE SEQUENCE [LARGE SCALE GENOMIC DNA]</scope>
    <source>
        <strain evidence="1 2">KCTC 2396</strain>
    </source>
</reference>
<name>Q2S8V2_HAHCH</name>
<dbReference type="Proteomes" id="UP000000238">
    <property type="component" value="Chromosome"/>
</dbReference>
<dbReference type="AlphaFoldDB" id="Q2S8V2"/>
<evidence type="ECO:0000313" key="1">
    <source>
        <dbReference type="EMBL" id="ABC32922.1"/>
    </source>
</evidence>
<dbReference type="KEGG" id="hch:HCH_06276"/>
<dbReference type="HOGENOM" id="CLU_3356515_0_0_6"/>
<protein>
    <submittedName>
        <fullName evidence="1">Uncharacterized protein</fullName>
    </submittedName>
</protein>
<accession>Q2S8V2</accession>
<dbReference type="EMBL" id="CP000155">
    <property type="protein sequence ID" value="ABC32922.1"/>
    <property type="molecule type" value="Genomic_DNA"/>
</dbReference>
<evidence type="ECO:0000313" key="2">
    <source>
        <dbReference type="Proteomes" id="UP000000238"/>
    </source>
</evidence>
<gene>
    <name evidence="1" type="ordered locus">HCH_06276</name>
</gene>